<dbReference type="InterPro" id="IPR012334">
    <property type="entry name" value="Pectin_lyas_fold"/>
</dbReference>
<evidence type="ECO:0000313" key="1">
    <source>
        <dbReference type="EnsemblProtists" id="Phyra75233"/>
    </source>
</evidence>
<organism evidence="1 2">
    <name type="scientific">Phytophthora ramorum</name>
    <name type="common">Sudden oak death agent</name>
    <dbReference type="NCBI Taxonomy" id="164328"/>
    <lineage>
        <taxon>Eukaryota</taxon>
        <taxon>Sar</taxon>
        <taxon>Stramenopiles</taxon>
        <taxon>Oomycota</taxon>
        <taxon>Peronosporomycetes</taxon>
        <taxon>Peronosporales</taxon>
        <taxon>Peronosporaceae</taxon>
        <taxon>Phytophthora</taxon>
    </lineage>
</organism>
<accession>H3GH64</accession>
<name>H3GH64_PHYRM</name>
<dbReference type="STRING" id="164328.H3GH64"/>
<reference evidence="1" key="2">
    <citation type="submission" date="2015-06" db="UniProtKB">
        <authorList>
            <consortium name="EnsemblProtists"/>
        </authorList>
    </citation>
    <scope>IDENTIFICATION</scope>
    <source>
        <strain evidence="1">Pr102</strain>
    </source>
</reference>
<proteinExistence type="predicted"/>
<protein>
    <recommendedName>
        <fullName evidence="3">Pectate lyase</fullName>
    </recommendedName>
</protein>
<dbReference type="InParanoid" id="H3GH64"/>
<keyword evidence="2" id="KW-1185">Reference proteome</keyword>
<evidence type="ECO:0000313" key="2">
    <source>
        <dbReference type="Proteomes" id="UP000005238"/>
    </source>
</evidence>
<sequence length="141" mass="14721">MLNNYVHSTSGRSPKIGGDSSANVVAHIANNYWADNSGHSFEIGVKAWVLAEGNYFQDTTLPLMTGSDGTLYAATATAECNSYLGRSCAANVVDNSGAFQSRNGATALSTAKSYSAISSYSPSAAKKYSETTNNFGIGVLN</sequence>
<dbReference type="eggNOG" id="ENOG502QQGH">
    <property type="taxonomic scope" value="Eukaryota"/>
</dbReference>
<reference evidence="2" key="1">
    <citation type="journal article" date="2006" name="Science">
        <title>Phytophthora genome sequences uncover evolutionary origins and mechanisms of pathogenesis.</title>
        <authorList>
            <person name="Tyler B.M."/>
            <person name="Tripathy S."/>
            <person name="Zhang X."/>
            <person name="Dehal P."/>
            <person name="Jiang R.H."/>
            <person name="Aerts A."/>
            <person name="Arredondo F.D."/>
            <person name="Baxter L."/>
            <person name="Bensasson D."/>
            <person name="Beynon J.L."/>
            <person name="Chapman J."/>
            <person name="Damasceno C.M."/>
            <person name="Dorrance A.E."/>
            <person name="Dou D."/>
            <person name="Dickerman A.W."/>
            <person name="Dubchak I.L."/>
            <person name="Garbelotto M."/>
            <person name="Gijzen M."/>
            <person name="Gordon S.G."/>
            <person name="Govers F."/>
            <person name="Grunwald N.J."/>
            <person name="Huang W."/>
            <person name="Ivors K.L."/>
            <person name="Jones R.W."/>
            <person name="Kamoun S."/>
            <person name="Krampis K."/>
            <person name="Lamour K.H."/>
            <person name="Lee M.K."/>
            <person name="McDonald W.H."/>
            <person name="Medina M."/>
            <person name="Meijer H.J."/>
            <person name="Nordberg E.K."/>
            <person name="Maclean D.J."/>
            <person name="Ospina-Giraldo M.D."/>
            <person name="Morris P.F."/>
            <person name="Phuntumart V."/>
            <person name="Putnam N.H."/>
            <person name="Rash S."/>
            <person name="Rose J.K."/>
            <person name="Sakihama Y."/>
            <person name="Salamov A.A."/>
            <person name="Savidor A."/>
            <person name="Scheuring C.F."/>
            <person name="Smith B.M."/>
            <person name="Sobral B.W."/>
            <person name="Terry A."/>
            <person name="Torto-Alalibo T.A."/>
            <person name="Win J."/>
            <person name="Xu Z."/>
            <person name="Zhang H."/>
            <person name="Grigoriev I.V."/>
            <person name="Rokhsar D.S."/>
            <person name="Boore J.L."/>
        </authorList>
    </citation>
    <scope>NUCLEOTIDE SEQUENCE [LARGE SCALE GENOMIC DNA]</scope>
    <source>
        <strain evidence="2">Pr102</strain>
    </source>
</reference>
<dbReference type="Gene3D" id="2.160.20.10">
    <property type="entry name" value="Single-stranded right-handed beta-helix, Pectin lyase-like"/>
    <property type="match status" value="1"/>
</dbReference>
<dbReference type="Proteomes" id="UP000005238">
    <property type="component" value="Unassembled WGS sequence"/>
</dbReference>
<evidence type="ECO:0008006" key="3">
    <source>
        <dbReference type="Google" id="ProtNLM"/>
    </source>
</evidence>
<dbReference type="SUPFAM" id="SSF51126">
    <property type="entry name" value="Pectin lyase-like"/>
    <property type="match status" value="1"/>
</dbReference>
<dbReference type="AlphaFoldDB" id="H3GH64"/>
<dbReference type="VEuPathDB" id="FungiDB:KRP22_6660"/>
<dbReference type="OMA" id="HWTNIFV"/>
<dbReference type="HOGENOM" id="CLU_021980_3_2_1"/>
<dbReference type="EnsemblProtists" id="Phyra75233">
    <property type="protein sequence ID" value="Phyra75233"/>
    <property type="gene ID" value="Phyra75233"/>
</dbReference>
<dbReference type="EMBL" id="DS566008">
    <property type="status" value="NOT_ANNOTATED_CDS"/>
    <property type="molecule type" value="Genomic_DNA"/>
</dbReference>
<dbReference type="InterPro" id="IPR011050">
    <property type="entry name" value="Pectin_lyase_fold/virulence"/>
</dbReference>